<feature type="repeat" description="ANK" evidence="3">
    <location>
        <begin position="919"/>
        <end position="951"/>
    </location>
</feature>
<feature type="domain" description="B box-type" evidence="5">
    <location>
        <begin position="1250"/>
        <end position="1297"/>
    </location>
</feature>
<gene>
    <name evidence="6" type="ORF">MCOR_55300</name>
</gene>
<dbReference type="Pfam" id="PF20720">
    <property type="entry name" value="nSTAND3"/>
    <property type="match status" value="1"/>
</dbReference>
<reference evidence="6 7" key="1">
    <citation type="submission" date="2020-06" db="EMBL/GenBank/DDBJ databases">
        <authorList>
            <person name="Li R."/>
            <person name="Bekaert M."/>
        </authorList>
    </citation>
    <scope>NUCLEOTIDE SEQUENCE [LARGE SCALE GENOMIC DNA]</scope>
    <source>
        <strain evidence="7">wild</strain>
    </source>
</reference>
<evidence type="ECO:0000256" key="3">
    <source>
        <dbReference type="PROSITE-ProRule" id="PRU00023"/>
    </source>
</evidence>
<organism evidence="6 7">
    <name type="scientific">Mytilus coruscus</name>
    <name type="common">Sea mussel</name>
    <dbReference type="NCBI Taxonomy" id="42192"/>
    <lineage>
        <taxon>Eukaryota</taxon>
        <taxon>Metazoa</taxon>
        <taxon>Spiralia</taxon>
        <taxon>Lophotrochozoa</taxon>
        <taxon>Mollusca</taxon>
        <taxon>Bivalvia</taxon>
        <taxon>Autobranchia</taxon>
        <taxon>Pteriomorphia</taxon>
        <taxon>Mytilida</taxon>
        <taxon>Mytiloidea</taxon>
        <taxon>Mytilidae</taxon>
        <taxon>Mytilinae</taxon>
        <taxon>Mytilus</taxon>
    </lineage>
</organism>
<dbReference type="PROSITE" id="PS50297">
    <property type="entry name" value="ANK_REP_REGION"/>
    <property type="match status" value="12"/>
</dbReference>
<keyword evidence="4" id="KW-0863">Zinc-finger</keyword>
<dbReference type="PANTHER" id="PTHR24166:SF48">
    <property type="entry name" value="PROTEIN VAPYRIN"/>
    <property type="match status" value="1"/>
</dbReference>
<dbReference type="InterPro" id="IPR000315">
    <property type="entry name" value="Znf_B-box"/>
</dbReference>
<keyword evidence="1" id="KW-0677">Repeat</keyword>
<name>A0A6J8EU07_MYTCO</name>
<dbReference type="Proteomes" id="UP000507470">
    <property type="component" value="Unassembled WGS sequence"/>
</dbReference>
<keyword evidence="4" id="KW-0862">Zinc</keyword>
<feature type="repeat" description="ANK" evidence="3">
    <location>
        <begin position="1141"/>
        <end position="1188"/>
    </location>
</feature>
<feature type="repeat" description="ANK" evidence="3">
    <location>
        <begin position="557"/>
        <end position="589"/>
    </location>
</feature>
<keyword evidence="4" id="KW-0479">Metal-binding</keyword>
<evidence type="ECO:0000256" key="4">
    <source>
        <dbReference type="PROSITE-ProRule" id="PRU00024"/>
    </source>
</evidence>
<feature type="repeat" description="ANK" evidence="3">
    <location>
        <begin position="623"/>
        <end position="655"/>
    </location>
</feature>
<dbReference type="SUPFAM" id="SSF57903">
    <property type="entry name" value="FYVE/PHD zinc finger"/>
    <property type="match status" value="1"/>
</dbReference>
<sequence length="1415" mass="160003">MNYLMKALTQCGICVSEAIIRLGEIAYKSKCEEVSQMNLNKDILGYIRQDQFEFREDIGDQIKILTTHTVNNRTDISLLQAETSNIHNECSTQGAHISFISKNVAMQIEDMALELKRNEEETIPKNIRAQHKQYIDEWTKDDQLFVITKATKYVKSSLKYKSNINVVTGSSGNGKSSIIHHVALELHAKYGYELIPFVTGPLDIINFLNPKKNQVFVVDDICGKEAINRRSVEMWRDHLEKLEKIFKILKTDEKTGESKIPSTQLLVSCRLHVYRDSQFQQLKLFTKSNCNLLSEELRLQWDEKMLMMKKYLPHERIDPIELENFDFFPLLCKLSKGKSLDEIRKLFTSPDDTIKDDIKHFVIFQSQHGQYQSCALVLCILFVDGFDPNWLKLEFAPLSERDKIKEIVKECNIPIKREMSRKCLLSGFKTLELTYLKKRGNMYILIHDKIHEIAALMYGKQLTECFIKYAPTSFVRDHYIFESRKSKANDNVIILPEIMKGEYLSRMIRDLKEGDIIGTIRNRNLLLFRAEIVNIFKHDREVRSALKKSSNGGDTSYYTTPLMEAAYQGHHDIVKLLIDLKCNVNYTNYVRKSALYKACEGGHTAVVELLIGNGAQITLCDIDGLSPLHVSCLHGHTNVVKILLKKSFDTFMLKNFINPQFLSTSQKSKFDFLKLLKNSVHVSQVDQQGRSPLYLACKEGHTNIVKLLLRKKADFLKCNKRGQSPLHFACKGGYIEIVKLLLKQNANVNKRCMDGRAALHLACKGGYLLIVKVLLEYRANASQKGWSGQSPLHEACEGGHIDVVRMLLKNNADINQGGQYGQSPLLAACEAGHSDIVKVLLENKASVFQCGKSRKSPLHMACKTGNADIVKLLLENGAKVNQCDQRLQSPLFPACQEGFLDIVKILLNSNNATDYCDVHGQTPLHFACEGGHTDIVKILLDNGAKVNQRGRDGQSPIFGACCKGHIDVAKVLLVNCADVLLRNKFNQPPLYVACEMGHIHIVLLLLEHGAEVLSRDKFGKSPLHKACKGGHDEIVELLLKKNANANQCDNYGQSPLHSACIGKYSENYHYELTTCDERYWEMACEIGHIHIVRLLLEHGAEVLNSDKFGRSPLHMACKGGHDEIVELLLKKNADVNQCDKFGQAPLHIACIGKNSKIYHFESTTCDERYREIVKILLEKNADVTLCDKRGFTPLNVAYIYGNSDIVHLIESTSVVTQVNQGAEETAQRTSSLPANYAMSKQIVQTGSTKQDCHLCKRKNIKNLATHLCRDCSEAFCDECLRLHNLMKVSADHKVVKIKDINNEVQKNNIEKKKDLQKCFKTNTPTCPTKPYGLATVLKNKRLLYTSDNEEVVATTTDGSEIFRYTDEHMKSIVSVAGNNQGYIVACDQTSALHLKSEDGKQRKTLSDKCEKIKES</sequence>
<feature type="repeat" description="ANK" evidence="3">
    <location>
        <begin position="721"/>
        <end position="753"/>
    </location>
</feature>
<dbReference type="SMART" id="SM00248">
    <property type="entry name" value="ANK"/>
    <property type="match status" value="18"/>
</dbReference>
<feature type="repeat" description="ANK" evidence="3">
    <location>
        <begin position="787"/>
        <end position="819"/>
    </location>
</feature>
<dbReference type="GO" id="GO:0008270">
    <property type="term" value="F:zinc ion binding"/>
    <property type="evidence" value="ECO:0007669"/>
    <property type="project" value="UniProtKB-KW"/>
</dbReference>
<evidence type="ECO:0000313" key="7">
    <source>
        <dbReference type="Proteomes" id="UP000507470"/>
    </source>
</evidence>
<keyword evidence="2 3" id="KW-0040">ANK repeat</keyword>
<accession>A0A6J8EU07</accession>
<proteinExistence type="predicted"/>
<feature type="repeat" description="ANK" evidence="3">
    <location>
        <begin position="853"/>
        <end position="885"/>
    </location>
</feature>
<dbReference type="OrthoDB" id="5874683at2759"/>
<dbReference type="PROSITE" id="PS50119">
    <property type="entry name" value="ZF_BBOX"/>
    <property type="match status" value="1"/>
</dbReference>
<dbReference type="InterPro" id="IPR050889">
    <property type="entry name" value="Dendritic_Spine_Reg/Scaffold"/>
</dbReference>
<evidence type="ECO:0000313" key="6">
    <source>
        <dbReference type="EMBL" id="CAC5423323.1"/>
    </source>
</evidence>
<evidence type="ECO:0000256" key="2">
    <source>
        <dbReference type="ARBA" id="ARBA00023043"/>
    </source>
</evidence>
<dbReference type="Pfam" id="PF12796">
    <property type="entry name" value="Ank_2"/>
    <property type="match status" value="5"/>
</dbReference>
<dbReference type="Pfam" id="PF00023">
    <property type="entry name" value="Ank"/>
    <property type="match status" value="1"/>
</dbReference>
<evidence type="ECO:0000259" key="5">
    <source>
        <dbReference type="PROSITE" id="PS50119"/>
    </source>
</evidence>
<dbReference type="InterPro" id="IPR011011">
    <property type="entry name" value="Znf_FYVE_PHD"/>
</dbReference>
<dbReference type="InterPro" id="IPR036770">
    <property type="entry name" value="Ankyrin_rpt-contain_sf"/>
</dbReference>
<feature type="repeat" description="ANK" evidence="3">
    <location>
        <begin position="952"/>
        <end position="984"/>
    </location>
</feature>
<dbReference type="Pfam" id="PF13637">
    <property type="entry name" value="Ank_4"/>
    <property type="match status" value="1"/>
</dbReference>
<keyword evidence="7" id="KW-1185">Reference proteome</keyword>
<feature type="repeat" description="ANK" evidence="3">
    <location>
        <begin position="688"/>
        <end position="720"/>
    </location>
</feature>
<dbReference type="EMBL" id="CACVKT020009759">
    <property type="protein sequence ID" value="CAC5423323.1"/>
    <property type="molecule type" value="Genomic_DNA"/>
</dbReference>
<protein>
    <recommendedName>
        <fullName evidence="5">B box-type domain-containing protein</fullName>
    </recommendedName>
</protein>
<feature type="repeat" description="ANK" evidence="3">
    <location>
        <begin position="1018"/>
        <end position="1050"/>
    </location>
</feature>
<dbReference type="Gene3D" id="4.10.830.40">
    <property type="match status" value="1"/>
</dbReference>
<dbReference type="Gene3D" id="1.25.40.20">
    <property type="entry name" value="Ankyrin repeat-containing domain"/>
    <property type="match status" value="7"/>
</dbReference>
<dbReference type="PROSITE" id="PS50088">
    <property type="entry name" value="ANK_REPEAT"/>
    <property type="match status" value="15"/>
</dbReference>
<feature type="repeat" description="ANK" evidence="3">
    <location>
        <begin position="820"/>
        <end position="847"/>
    </location>
</feature>
<feature type="repeat" description="ANK" evidence="3">
    <location>
        <begin position="590"/>
        <end position="622"/>
    </location>
</feature>
<feature type="repeat" description="ANK" evidence="3">
    <location>
        <begin position="754"/>
        <end position="786"/>
    </location>
</feature>
<dbReference type="PRINTS" id="PR01415">
    <property type="entry name" value="ANKYRIN"/>
</dbReference>
<feature type="repeat" description="ANK" evidence="3">
    <location>
        <begin position="985"/>
        <end position="1017"/>
    </location>
</feature>
<dbReference type="InterPro" id="IPR049050">
    <property type="entry name" value="nSTAND3"/>
</dbReference>
<feature type="repeat" description="ANK" evidence="3">
    <location>
        <begin position="1108"/>
        <end position="1140"/>
    </location>
</feature>
<dbReference type="InterPro" id="IPR002110">
    <property type="entry name" value="Ankyrin_rpt"/>
</dbReference>
<dbReference type="PANTHER" id="PTHR24166">
    <property type="entry name" value="ROLLING PEBBLES, ISOFORM B"/>
    <property type="match status" value="1"/>
</dbReference>
<dbReference type="SUPFAM" id="SSF48403">
    <property type="entry name" value="Ankyrin repeat"/>
    <property type="match status" value="2"/>
</dbReference>
<dbReference type="Pfam" id="PF13857">
    <property type="entry name" value="Ank_5"/>
    <property type="match status" value="1"/>
</dbReference>
<evidence type="ECO:0000256" key="1">
    <source>
        <dbReference type="ARBA" id="ARBA00022737"/>
    </source>
</evidence>